<accession>A0A8S1VP76</accession>
<sequence>MNFLEKIRSGILAIKKIAENQEIHQICDRLMDTLRLQDYPKYLDRIVLQDVRIEHLQNQCNFLKNLKKINENEQVFNILLKNEEETYRLNKCVQELQQNNENLMKQIYTYERMLNVLNQNQDDQIYHLNKIKEQSMEIVQLKMKLQDQENVLSNPSQLKKQIKLLESKKK</sequence>
<dbReference type="EMBL" id="CAJJDP010000070">
    <property type="protein sequence ID" value="CAD8178787.1"/>
    <property type="molecule type" value="Genomic_DNA"/>
</dbReference>
<dbReference type="AlphaFoldDB" id="A0A8S1VP76"/>
<keyword evidence="3" id="KW-1185">Reference proteome</keyword>
<keyword evidence="1" id="KW-0175">Coiled coil</keyword>
<gene>
    <name evidence="2" type="ORF">POCTA_138.1.T0710258</name>
</gene>
<protein>
    <submittedName>
        <fullName evidence="2">Uncharacterized protein</fullName>
    </submittedName>
</protein>
<evidence type="ECO:0000313" key="2">
    <source>
        <dbReference type="EMBL" id="CAD8178787.1"/>
    </source>
</evidence>
<comment type="caution">
    <text evidence="2">The sequence shown here is derived from an EMBL/GenBank/DDBJ whole genome shotgun (WGS) entry which is preliminary data.</text>
</comment>
<feature type="coiled-coil region" evidence="1">
    <location>
        <begin position="53"/>
        <end position="151"/>
    </location>
</feature>
<reference evidence="2" key="1">
    <citation type="submission" date="2021-01" db="EMBL/GenBank/DDBJ databases">
        <authorList>
            <consortium name="Genoscope - CEA"/>
            <person name="William W."/>
        </authorList>
    </citation>
    <scope>NUCLEOTIDE SEQUENCE</scope>
</reference>
<proteinExistence type="predicted"/>
<organism evidence="2 3">
    <name type="scientific">Paramecium octaurelia</name>
    <dbReference type="NCBI Taxonomy" id="43137"/>
    <lineage>
        <taxon>Eukaryota</taxon>
        <taxon>Sar</taxon>
        <taxon>Alveolata</taxon>
        <taxon>Ciliophora</taxon>
        <taxon>Intramacronucleata</taxon>
        <taxon>Oligohymenophorea</taxon>
        <taxon>Peniculida</taxon>
        <taxon>Parameciidae</taxon>
        <taxon>Paramecium</taxon>
    </lineage>
</organism>
<evidence type="ECO:0000313" key="3">
    <source>
        <dbReference type="Proteomes" id="UP000683925"/>
    </source>
</evidence>
<dbReference type="OrthoDB" id="10387538at2759"/>
<evidence type="ECO:0000256" key="1">
    <source>
        <dbReference type="SAM" id="Coils"/>
    </source>
</evidence>
<name>A0A8S1VP76_PAROT</name>
<dbReference type="Proteomes" id="UP000683925">
    <property type="component" value="Unassembled WGS sequence"/>
</dbReference>